<dbReference type="InterPro" id="IPR009100">
    <property type="entry name" value="AcylCoA_DH/oxidase_NM_dom_sf"/>
</dbReference>
<dbReference type="InterPro" id="IPR046373">
    <property type="entry name" value="Acyl-CoA_Oxase/DH_mid-dom_sf"/>
</dbReference>
<evidence type="ECO:0000256" key="2">
    <source>
        <dbReference type="ARBA" id="ARBA00009347"/>
    </source>
</evidence>
<evidence type="ECO:0000256" key="1">
    <source>
        <dbReference type="ARBA" id="ARBA00001974"/>
    </source>
</evidence>
<dbReference type="Pfam" id="PF02771">
    <property type="entry name" value="Acyl-CoA_dh_N"/>
    <property type="match status" value="1"/>
</dbReference>
<dbReference type="Pfam" id="PF00441">
    <property type="entry name" value="Acyl-CoA_dh_1"/>
    <property type="match status" value="1"/>
</dbReference>
<comment type="similarity">
    <text evidence="2">Belongs to the acyl-CoA dehydrogenase family.</text>
</comment>
<dbReference type="Gene3D" id="1.20.140.10">
    <property type="entry name" value="Butyryl-CoA Dehydrogenase, subunit A, domain 3"/>
    <property type="match status" value="1"/>
</dbReference>
<evidence type="ECO:0000259" key="6">
    <source>
        <dbReference type="Pfam" id="PF00441"/>
    </source>
</evidence>
<dbReference type="InterPro" id="IPR009075">
    <property type="entry name" value="AcylCo_DH/oxidase_C"/>
</dbReference>
<evidence type="ECO:0000256" key="5">
    <source>
        <dbReference type="ARBA" id="ARBA00023002"/>
    </source>
</evidence>
<dbReference type="InterPro" id="IPR013786">
    <property type="entry name" value="AcylCoA_DH/ox_N"/>
</dbReference>
<organism evidence="8 9">
    <name type="scientific">Prauserella oleivorans</name>
    <dbReference type="NCBI Taxonomy" id="1478153"/>
    <lineage>
        <taxon>Bacteria</taxon>
        <taxon>Bacillati</taxon>
        <taxon>Actinomycetota</taxon>
        <taxon>Actinomycetes</taxon>
        <taxon>Pseudonocardiales</taxon>
        <taxon>Pseudonocardiaceae</taxon>
        <taxon>Prauserella</taxon>
    </lineage>
</organism>
<dbReference type="PANTHER" id="PTHR43884">
    <property type="entry name" value="ACYL-COA DEHYDROGENASE"/>
    <property type="match status" value="1"/>
</dbReference>
<dbReference type="RefSeq" id="WP_377383839.1">
    <property type="nucleotide sequence ID" value="NZ_JBHSAN010000001.1"/>
</dbReference>
<reference evidence="9" key="1">
    <citation type="journal article" date="2019" name="Int. J. Syst. Evol. Microbiol.">
        <title>The Global Catalogue of Microorganisms (GCM) 10K type strain sequencing project: providing services to taxonomists for standard genome sequencing and annotation.</title>
        <authorList>
            <consortium name="The Broad Institute Genomics Platform"/>
            <consortium name="The Broad Institute Genome Sequencing Center for Infectious Disease"/>
            <person name="Wu L."/>
            <person name="Ma J."/>
        </authorList>
    </citation>
    <scope>NUCLEOTIDE SEQUENCE [LARGE SCALE GENOMIC DNA]</scope>
    <source>
        <strain evidence="9">IBRC-M 10906</strain>
    </source>
</reference>
<keyword evidence="4" id="KW-0274">FAD</keyword>
<evidence type="ECO:0000313" key="8">
    <source>
        <dbReference type="EMBL" id="MFD2798320.1"/>
    </source>
</evidence>
<dbReference type="EMBL" id="JBHUOF010000003">
    <property type="protein sequence ID" value="MFD2798320.1"/>
    <property type="molecule type" value="Genomic_DNA"/>
</dbReference>
<name>A0ABW5W617_9PSEU</name>
<keyword evidence="5 8" id="KW-0560">Oxidoreductase</keyword>
<feature type="domain" description="Acyl-CoA dehydrogenase/oxidase N-terminal" evidence="7">
    <location>
        <begin position="9"/>
        <end position="95"/>
    </location>
</feature>
<dbReference type="PANTHER" id="PTHR43884:SF20">
    <property type="entry name" value="ACYL-COA DEHYDROGENASE FADE28"/>
    <property type="match status" value="1"/>
</dbReference>
<dbReference type="Gene3D" id="1.10.540.10">
    <property type="entry name" value="Acyl-CoA dehydrogenase/oxidase, N-terminal domain"/>
    <property type="match status" value="1"/>
</dbReference>
<dbReference type="EC" id="1.-.-.-" evidence="8"/>
<comment type="caution">
    <text evidence="8">The sequence shown here is derived from an EMBL/GenBank/DDBJ whole genome shotgun (WGS) entry which is preliminary data.</text>
</comment>
<dbReference type="SUPFAM" id="SSF47203">
    <property type="entry name" value="Acyl-CoA dehydrogenase C-terminal domain-like"/>
    <property type="match status" value="1"/>
</dbReference>
<keyword evidence="9" id="KW-1185">Reference proteome</keyword>
<evidence type="ECO:0000256" key="4">
    <source>
        <dbReference type="ARBA" id="ARBA00022827"/>
    </source>
</evidence>
<evidence type="ECO:0000259" key="7">
    <source>
        <dbReference type="Pfam" id="PF02771"/>
    </source>
</evidence>
<proteinExistence type="inferred from homology"/>
<protein>
    <submittedName>
        <fullName evidence="8">Acyl-CoA dehydrogenase family protein</fullName>
        <ecNumber evidence="8">1.-.-.-</ecNumber>
    </submittedName>
</protein>
<dbReference type="InterPro" id="IPR036250">
    <property type="entry name" value="AcylCo_DH-like_C"/>
</dbReference>
<dbReference type="CDD" id="cd00567">
    <property type="entry name" value="ACAD"/>
    <property type="match status" value="1"/>
</dbReference>
<evidence type="ECO:0000256" key="3">
    <source>
        <dbReference type="ARBA" id="ARBA00022630"/>
    </source>
</evidence>
<dbReference type="GO" id="GO:0016491">
    <property type="term" value="F:oxidoreductase activity"/>
    <property type="evidence" value="ECO:0007669"/>
    <property type="project" value="UniProtKB-KW"/>
</dbReference>
<feature type="domain" description="Acyl-CoA dehydrogenase/oxidase C-terminal" evidence="6">
    <location>
        <begin position="228"/>
        <end position="373"/>
    </location>
</feature>
<dbReference type="Gene3D" id="2.40.110.10">
    <property type="entry name" value="Butyryl-CoA Dehydrogenase, subunit A, domain 2"/>
    <property type="match status" value="1"/>
</dbReference>
<dbReference type="InterPro" id="IPR037069">
    <property type="entry name" value="AcylCoA_DH/ox_N_sf"/>
</dbReference>
<accession>A0ABW5W617</accession>
<evidence type="ECO:0000313" key="9">
    <source>
        <dbReference type="Proteomes" id="UP001597478"/>
    </source>
</evidence>
<dbReference type="Proteomes" id="UP001597478">
    <property type="component" value="Unassembled WGS sequence"/>
</dbReference>
<gene>
    <name evidence="8" type="ORF">ACFS2C_02805</name>
</gene>
<keyword evidence="3" id="KW-0285">Flavoprotein</keyword>
<sequence length="378" mass="40099">MTAVDVRAELRAEVRRCLDEHVDVRPYLAENRDAGARTDESLWRALSVQMGLAGLIVPEADGGSGASVADLAVVFEELGASLAPVPMFATAGLALPVLRAVVQDERPGPARDLLAGIAAGSTVATLAVHETDGRYAPDATSVRAERDGEGWTITGTKGFVTDASFADVLVVPARVGEGIGVFAVDAADARVTTLTSLDLLRPLATVEFDRAPARLVAEPDVAHRFEAGLDVALVLLAAEQVGGAQRCLDNAVGYAMDRIQFGRPIGSFQAIKHQLVDLLLEVELARSAMTHAVRTADDYLEDPSTDTARALAEGASLARALCSETFSHVADEALHVHGGIGFTWEHDSHLYYRRAKAAQLLFGNPDEHRERLAVAAGL</sequence>
<dbReference type="SUPFAM" id="SSF56645">
    <property type="entry name" value="Acyl-CoA dehydrogenase NM domain-like"/>
    <property type="match status" value="1"/>
</dbReference>
<comment type="cofactor">
    <cofactor evidence="1">
        <name>FAD</name>
        <dbReference type="ChEBI" id="CHEBI:57692"/>
    </cofactor>
</comment>